<dbReference type="EMBL" id="KQ981021">
    <property type="protein sequence ID" value="KYN10235.1"/>
    <property type="molecule type" value="Genomic_DNA"/>
</dbReference>
<evidence type="ECO:0008006" key="6">
    <source>
        <dbReference type="Google" id="ProtNLM"/>
    </source>
</evidence>
<dbReference type="Pfam" id="PF21738">
    <property type="entry name" value="DJR-like_dom"/>
    <property type="match status" value="1"/>
</dbReference>
<name>A0A151ITQ5_9HYME</name>
<dbReference type="InterPro" id="IPR049512">
    <property type="entry name" value="DJR-like_dom"/>
</dbReference>
<dbReference type="AlphaFoldDB" id="A0A151ITQ5"/>
<evidence type="ECO:0000259" key="2">
    <source>
        <dbReference type="Pfam" id="PF08398"/>
    </source>
</evidence>
<protein>
    <recommendedName>
        <fullName evidence="6">DNA-directed DNA polymerase</fullName>
    </recommendedName>
</protein>
<feature type="region of interest" description="Disordered" evidence="1">
    <location>
        <begin position="542"/>
        <end position="567"/>
    </location>
</feature>
<dbReference type="InterPro" id="IPR044925">
    <property type="entry name" value="His-Me_finger_sf"/>
</dbReference>
<feature type="domain" description="Double jelly roll-like" evidence="3">
    <location>
        <begin position="576"/>
        <end position="659"/>
    </location>
</feature>
<dbReference type="SUPFAM" id="SSF54060">
    <property type="entry name" value="His-Me finger endonucleases"/>
    <property type="match status" value="1"/>
</dbReference>
<evidence type="ECO:0000313" key="4">
    <source>
        <dbReference type="EMBL" id="KYN10235.1"/>
    </source>
</evidence>
<dbReference type="InterPro" id="IPR013607">
    <property type="entry name" value="Phospholipase_A2-like"/>
</dbReference>
<accession>A0A151ITQ5</accession>
<gene>
    <name evidence="4" type="ORF">ALC57_17633</name>
</gene>
<organism evidence="4 5">
    <name type="scientific">Trachymyrmex cornetzi</name>
    <dbReference type="NCBI Taxonomy" id="471704"/>
    <lineage>
        <taxon>Eukaryota</taxon>
        <taxon>Metazoa</taxon>
        <taxon>Ecdysozoa</taxon>
        <taxon>Arthropoda</taxon>
        <taxon>Hexapoda</taxon>
        <taxon>Insecta</taxon>
        <taxon>Pterygota</taxon>
        <taxon>Neoptera</taxon>
        <taxon>Endopterygota</taxon>
        <taxon>Hymenoptera</taxon>
        <taxon>Apocrita</taxon>
        <taxon>Aculeata</taxon>
        <taxon>Formicoidea</taxon>
        <taxon>Formicidae</taxon>
        <taxon>Myrmicinae</taxon>
        <taxon>Trachymyrmex</taxon>
    </lineage>
</organism>
<dbReference type="Pfam" id="PF08398">
    <property type="entry name" value="Phospholip_A2_4"/>
    <property type="match status" value="1"/>
</dbReference>
<evidence type="ECO:0000256" key="1">
    <source>
        <dbReference type="SAM" id="MobiDB-lite"/>
    </source>
</evidence>
<feature type="non-terminal residue" evidence="4">
    <location>
        <position position="1"/>
    </location>
</feature>
<dbReference type="InterPro" id="IPR043502">
    <property type="entry name" value="DNA/RNA_pol_sf"/>
</dbReference>
<proteinExistence type="predicted"/>
<dbReference type="Proteomes" id="UP000078492">
    <property type="component" value="Unassembled WGS sequence"/>
</dbReference>
<dbReference type="SUPFAM" id="SSF56672">
    <property type="entry name" value="DNA/RNA polymerases"/>
    <property type="match status" value="1"/>
</dbReference>
<feature type="compositionally biased region" description="Acidic residues" evidence="1">
    <location>
        <begin position="543"/>
        <end position="554"/>
    </location>
</feature>
<evidence type="ECO:0000313" key="5">
    <source>
        <dbReference type="Proteomes" id="UP000078492"/>
    </source>
</evidence>
<keyword evidence="5" id="KW-1185">Reference proteome</keyword>
<dbReference type="GO" id="GO:0005198">
    <property type="term" value="F:structural molecule activity"/>
    <property type="evidence" value="ECO:0007669"/>
    <property type="project" value="InterPro"/>
</dbReference>
<evidence type="ECO:0000259" key="3">
    <source>
        <dbReference type="Pfam" id="PF21738"/>
    </source>
</evidence>
<dbReference type="PANTHER" id="PTHR31511">
    <property type="entry name" value="PROTEIN CBG23764"/>
    <property type="match status" value="1"/>
</dbReference>
<dbReference type="GO" id="GO:0071897">
    <property type="term" value="P:DNA biosynthetic process"/>
    <property type="evidence" value="ECO:0007669"/>
    <property type="project" value="UniProtKB-ARBA"/>
</dbReference>
<dbReference type="PANTHER" id="PTHR31511:SF12">
    <property type="entry name" value="RHO TERMINATION FACTOR N-TERMINAL DOMAIN-CONTAINING PROTEIN"/>
    <property type="match status" value="1"/>
</dbReference>
<reference evidence="4 5" key="1">
    <citation type="submission" date="2015-09" db="EMBL/GenBank/DDBJ databases">
        <title>Trachymyrmex cornetzi WGS genome.</title>
        <authorList>
            <person name="Nygaard S."/>
            <person name="Hu H."/>
            <person name="Boomsma J."/>
            <person name="Zhang G."/>
        </authorList>
    </citation>
    <scope>NUCLEOTIDE SEQUENCE [LARGE SCALE GENOMIC DNA]</scope>
    <source>
        <strain evidence="4">Tcor2-1</strain>
        <tissue evidence="4">Whole body</tissue>
    </source>
</reference>
<sequence length="672" mass="77559">NSNHIEPRLFLEDASEIVLERVQCIMQRYDSIQINTIFNDEFVTGDKRANKSIATRNYELYLYTDLREWSVTRVVEPILTSLEEFQERDSGWALSRILNLAVNANKHTPLRAGCHIKLQREIMLKRAVINVQSANDACFAWSVIADLHPAPKHVERVSSYPHYSTGLNLAGIEFPMTLSQIRKFKNSNDISINVYAIEKGIVPIRLADRKKSSHVNLLYVEDDSAGHFVLIKDLSRLVSSQINKKEHKKYFCDRAQKTRVRDHCHLTGRYRGHAHSNCNLKTEELKNLALSVQTIISANVPMADFTRDDWEKFNSASHCHVCEKPCAKDADYYTLPGFTWDAMLKHTGVKFELLTDIDMVMFVERGIRGGLSQCTNRYARANNKYDPSKPSSYLMYYDINNLYGWAMCQPLHFADFRRRAQFRFYDLALDPQTGYILEVDLEYPQHLHDAHKKDTKKAKGVKSSVVAKSITFEDYKQCLNDFELHIPGYQFCGPGTRLEKRLARGDRDINPLDAACREHESRSHSRLGSYEAQNEDWYGLENKEEEEEQEDSSDSETRRRPTGSTVVRRSQVIGRKKRYAVLFDMYARFCKAYYGIDSFETLLNVLSFIEKGSFAVIDCSRQNESVKSATVDVRIEFDCKENVPANTTPYCLIIHDRVIEYCPLSNVVRKIM</sequence>
<feature type="domain" description="Phospholipase A2-like" evidence="2">
    <location>
        <begin position="483"/>
        <end position="524"/>
    </location>
</feature>
<dbReference type="STRING" id="471704.A0A151ITQ5"/>